<dbReference type="InterPro" id="IPR037294">
    <property type="entry name" value="ABC_BtuC-like"/>
</dbReference>
<evidence type="ECO:0000256" key="6">
    <source>
        <dbReference type="RuleBase" id="RU003943"/>
    </source>
</evidence>
<comment type="similarity">
    <text evidence="2 6">Belongs to the ABC-3 integral membrane protein family.</text>
</comment>
<comment type="subcellular location">
    <subcellularLocation>
        <location evidence="6">Cell membrane</location>
        <topology evidence="6">Multi-pass membrane protein</topology>
    </subcellularLocation>
    <subcellularLocation>
        <location evidence="1">Membrane</location>
        <topology evidence="1">Multi-pass membrane protein</topology>
    </subcellularLocation>
</comment>
<protein>
    <submittedName>
        <fullName evidence="9">Metal ABC transporter permease</fullName>
    </submittedName>
</protein>
<name>A0ABW7CAU6_9CYAN</name>
<feature type="transmembrane region" description="Helical" evidence="8">
    <location>
        <begin position="248"/>
        <end position="265"/>
    </location>
</feature>
<dbReference type="Proteomes" id="UP001604335">
    <property type="component" value="Unassembled WGS sequence"/>
</dbReference>
<dbReference type="InterPro" id="IPR001626">
    <property type="entry name" value="ABC_TroCD"/>
</dbReference>
<evidence type="ECO:0000313" key="10">
    <source>
        <dbReference type="Proteomes" id="UP001604335"/>
    </source>
</evidence>
<evidence type="ECO:0000256" key="7">
    <source>
        <dbReference type="SAM" id="MobiDB-lite"/>
    </source>
</evidence>
<dbReference type="PANTHER" id="PTHR30477">
    <property type="entry name" value="ABC-TRANSPORTER METAL-BINDING PROTEIN"/>
    <property type="match status" value="1"/>
</dbReference>
<dbReference type="SUPFAM" id="SSF81345">
    <property type="entry name" value="ABC transporter involved in vitamin B12 uptake, BtuC"/>
    <property type="match status" value="1"/>
</dbReference>
<keyword evidence="10" id="KW-1185">Reference proteome</keyword>
<feature type="transmembrane region" description="Helical" evidence="8">
    <location>
        <begin position="134"/>
        <end position="152"/>
    </location>
</feature>
<evidence type="ECO:0000256" key="4">
    <source>
        <dbReference type="ARBA" id="ARBA00022989"/>
    </source>
</evidence>
<evidence type="ECO:0000256" key="2">
    <source>
        <dbReference type="ARBA" id="ARBA00008034"/>
    </source>
</evidence>
<keyword evidence="6" id="KW-0813">Transport</keyword>
<evidence type="ECO:0000256" key="5">
    <source>
        <dbReference type="ARBA" id="ARBA00023136"/>
    </source>
</evidence>
<dbReference type="PANTHER" id="PTHR30477:SF13">
    <property type="entry name" value="IRON TRANSPORT SYSTEM MEMBRANE PROTEIN HI_0360-RELATED"/>
    <property type="match status" value="1"/>
</dbReference>
<feature type="compositionally biased region" description="Basic residues" evidence="7">
    <location>
        <begin position="274"/>
        <end position="283"/>
    </location>
</feature>
<comment type="caution">
    <text evidence="9">The sequence shown here is derived from an EMBL/GenBank/DDBJ whole genome shotgun (WGS) entry which is preliminary data.</text>
</comment>
<evidence type="ECO:0000256" key="1">
    <source>
        <dbReference type="ARBA" id="ARBA00004141"/>
    </source>
</evidence>
<evidence type="ECO:0000256" key="8">
    <source>
        <dbReference type="SAM" id="Phobius"/>
    </source>
</evidence>
<dbReference type="Pfam" id="PF00950">
    <property type="entry name" value="ABC-3"/>
    <property type="match status" value="1"/>
</dbReference>
<keyword evidence="3 6" id="KW-0812">Transmembrane</keyword>
<evidence type="ECO:0000313" key="9">
    <source>
        <dbReference type="EMBL" id="MFG3818151.1"/>
    </source>
</evidence>
<accession>A0ABW7CAU6</accession>
<dbReference type="Gene3D" id="1.10.3470.10">
    <property type="entry name" value="ABC transporter involved in vitamin B12 uptake, BtuC"/>
    <property type="match status" value="1"/>
</dbReference>
<dbReference type="CDD" id="cd06550">
    <property type="entry name" value="TM_ABC_iron-siderophores_like"/>
    <property type="match status" value="1"/>
</dbReference>
<reference evidence="10" key="1">
    <citation type="journal article" date="2024" name="Algal Res.">
        <title>Biochemical, toxicological and genomic investigation of a high-biomass producing Limnothrix strain isolated from Italian shallow drinking water reservoir.</title>
        <authorList>
            <person name="Simonazzi M."/>
            <person name="Shishido T.K."/>
            <person name="Delbaje E."/>
            <person name="Wahlsten M."/>
            <person name="Fewer D.P."/>
            <person name="Sivonen K."/>
            <person name="Pezzolesi L."/>
            <person name="Pistocchi R."/>
        </authorList>
    </citation>
    <scope>NUCLEOTIDE SEQUENCE [LARGE SCALE GENOMIC DNA]</scope>
    <source>
        <strain evidence="10">LRLZ20PSL1</strain>
    </source>
</reference>
<organism evidence="9 10">
    <name type="scientific">Limnothrix redekei LRLZ20PSL1</name>
    <dbReference type="NCBI Taxonomy" id="3112953"/>
    <lineage>
        <taxon>Bacteria</taxon>
        <taxon>Bacillati</taxon>
        <taxon>Cyanobacteriota</taxon>
        <taxon>Cyanophyceae</taxon>
        <taxon>Pseudanabaenales</taxon>
        <taxon>Pseudanabaenaceae</taxon>
        <taxon>Limnothrix</taxon>
    </lineage>
</organism>
<feature type="transmembrane region" description="Helical" evidence="8">
    <location>
        <begin position="164"/>
        <end position="187"/>
    </location>
</feature>
<feature type="transmembrane region" description="Helical" evidence="8">
    <location>
        <begin position="221"/>
        <end position="242"/>
    </location>
</feature>
<feature type="transmembrane region" description="Helical" evidence="8">
    <location>
        <begin position="193"/>
        <end position="214"/>
    </location>
</feature>
<feature type="transmembrane region" description="Helical" evidence="8">
    <location>
        <begin position="12"/>
        <end position="34"/>
    </location>
</feature>
<keyword evidence="5 8" id="KW-0472">Membrane</keyword>
<feature type="region of interest" description="Disordered" evidence="7">
    <location>
        <begin position="271"/>
        <end position="299"/>
    </location>
</feature>
<dbReference type="EMBL" id="JAZAQF010000059">
    <property type="protein sequence ID" value="MFG3818151.1"/>
    <property type="molecule type" value="Genomic_DNA"/>
</dbReference>
<keyword evidence="4 8" id="KW-1133">Transmembrane helix</keyword>
<sequence>MDWLLDPLQYEFVRHAIAIGMIVGVICPVVGSYLIVLRMSLLGDVIAHAVMPGLAIANALRIDLSIGAFISGMCSTFVIAWIRQQSRVRVDAAMTLTFSTFFGLGIALISLLKTQLDLEGFLFGDILNVTQGDLLHGVIVAVILLVLIKLHYKELLFYTFDPLGAEAAGLPTTWIHYSLMAGVTLAIVTSLKVVGVIMAIAMLVGPAITAYLLVKELHMMMLVGAGLGVLAAIGGMYSSFYWDLPSGAAIALVIFGLFLMALLFSPSQGILTRPRPKATRPRSGKVAESAAPKPTADLD</sequence>
<gene>
    <name evidence="9" type="ORF">VPK24_10940</name>
</gene>
<proteinExistence type="inferred from homology"/>
<feature type="transmembrane region" description="Helical" evidence="8">
    <location>
        <begin position="94"/>
        <end position="114"/>
    </location>
</feature>
<evidence type="ECO:0000256" key="3">
    <source>
        <dbReference type="ARBA" id="ARBA00022692"/>
    </source>
</evidence>